<name>A0A9N8NGA2_9BURK</name>
<dbReference type="AlphaFoldDB" id="A0A9N8NGA2"/>
<keyword evidence="3" id="KW-1185">Reference proteome</keyword>
<gene>
    <name evidence="2" type="ORF">R70211_07410</name>
</gene>
<sequence>MAVAHARATPQALRAGPGGLNLSVRRPVMEKVSASGQVNECRRLTTPAGRFGRHIVMTTRPRVPAATAS</sequence>
<accession>A0A9N8NGA2</accession>
<dbReference type="Proteomes" id="UP000675121">
    <property type="component" value="Unassembled WGS sequence"/>
</dbReference>
<reference evidence="2" key="1">
    <citation type="submission" date="2021-02" db="EMBL/GenBank/DDBJ databases">
        <authorList>
            <person name="Vanwijnsberghe S."/>
        </authorList>
    </citation>
    <scope>NUCLEOTIDE SEQUENCE</scope>
    <source>
        <strain evidence="2">R-70211</strain>
    </source>
</reference>
<evidence type="ECO:0000313" key="3">
    <source>
        <dbReference type="Proteomes" id="UP000675121"/>
    </source>
</evidence>
<feature type="region of interest" description="Disordered" evidence="1">
    <location>
        <begin position="1"/>
        <end position="20"/>
    </location>
</feature>
<protein>
    <submittedName>
        <fullName evidence="2">Uncharacterized protein</fullName>
    </submittedName>
</protein>
<dbReference type="EMBL" id="CAJNAS010000040">
    <property type="protein sequence ID" value="CAE6966631.1"/>
    <property type="molecule type" value="Genomic_DNA"/>
</dbReference>
<proteinExistence type="predicted"/>
<comment type="caution">
    <text evidence="2">The sequence shown here is derived from an EMBL/GenBank/DDBJ whole genome shotgun (WGS) entry which is preliminary data.</text>
</comment>
<evidence type="ECO:0000256" key="1">
    <source>
        <dbReference type="SAM" id="MobiDB-lite"/>
    </source>
</evidence>
<evidence type="ECO:0000313" key="2">
    <source>
        <dbReference type="EMBL" id="CAE6966631.1"/>
    </source>
</evidence>
<organism evidence="2 3">
    <name type="scientific">Paraburkholderia domus</name>
    <dbReference type="NCBI Taxonomy" id="2793075"/>
    <lineage>
        <taxon>Bacteria</taxon>
        <taxon>Pseudomonadati</taxon>
        <taxon>Pseudomonadota</taxon>
        <taxon>Betaproteobacteria</taxon>
        <taxon>Burkholderiales</taxon>
        <taxon>Burkholderiaceae</taxon>
        <taxon>Paraburkholderia</taxon>
    </lineage>
</organism>